<evidence type="ECO:0000313" key="2">
    <source>
        <dbReference type="EMBL" id="BAU57934.1"/>
    </source>
</evidence>
<dbReference type="Gene3D" id="2.130.10.10">
    <property type="entry name" value="YVTN repeat-like/Quinoprotein amine dehydrogenase"/>
    <property type="match status" value="1"/>
</dbReference>
<feature type="compositionally biased region" description="Basic and acidic residues" evidence="1">
    <location>
        <begin position="149"/>
        <end position="165"/>
    </location>
</feature>
<dbReference type="InterPro" id="IPR036322">
    <property type="entry name" value="WD40_repeat_dom_sf"/>
</dbReference>
<dbReference type="SUPFAM" id="SSF50978">
    <property type="entry name" value="WD40 repeat-like"/>
    <property type="match status" value="1"/>
</dbReference>
<sequence length="1480" mass="162940">MANDELWYKDEGFWFNGEAHDDSVRDLALGHEILYSASDDGTVGFFDRETGEHLGSWEYGSELDKIRAVEVTEGYVYMAGTTGNIYRAEKPTDLEDIQQPDDDEFIEFEPNYDQYGVHDLAIDYDDPELYAVGYDGSVRAYSTDLEKEWKKEDVHDHSDSGDGDGRGVVSVELSDDGGTVFSAGHNGRTIVAQDAENGEENWTVSLDDVDDDTPGDIVDMALAGDVLSVISSKGKYYEFDTNDEPEEPIYEYQYHTDFEIRSVDAIPAPWSPEDWGDEYEEISSSLHFVGAGPVLLEGGEGSLELYMGHIGDDHPHPYEDEYMYPIMLNTYYWDPDDFDPDDFDPEDIDDSPDLQQDPAEFKITQGPELDPETVEWGDSFDITSKVKNSGEMVGDQEVSVSVSGKEVYAKELELDGGESSEISTTVETDEWDWLIEPGDYEVAINTEDDSATSDLTLEAPSDFYRVSDEDDLRQALADEDGLAEDTLEIWIDGEISVSESLTYDLDVDLKIEAVGSEAALSGDGDGRLLDVTGAPEKVEIDGVDLRDGNAEHGGGGAIRAGSTEELHLSDMELNGNEAMAGYGGAVQARSVIAEQVYFNDNEAVAGGAIHQNGWSNQSLELHEVVFEGNEAITRGGAIKTRRADLDLDRAAVNSGNEAGIAGDALYTRLGDHTGDIEGDSIGDSAGKEWGTADVEIDFELADEYSVDFGETKEVTVATLENDDGEFLGSRNIELEINGEKKLFERGWVDVEDSETISFDVDTEELALQPSVYDITLRTPDGTKDDQAELIVVPGDDFSLDGETFYLFGEEDISIGEVFGALIFDEGSKLDASDLSGDLDLWIDRENSDDGEYEIQLGQGQNEVYLENNEDGGAKFDFWFADAQSTDNVIHGFTSEDVLHFASIDGIDPRQFEEYENDDWDWVIQDDEGNNQIGIKEEDADIVFEVAGDGEGTYDSDDVIVTLKDASEEWDGGIFSDNIIALMGDNGEAITAYDAQEVNGKGWDSLTGFGEIEMDDDDNNNTLKINELNPDFTATIHSPDETLVGLIAGSVETDATNLDLSGKDSDIDGPITFDFSKHTENFQLSFMFDEENDNHYEDIRVKGFDHGNDDSVFEFHIDVDTDLPIMAEDARVENENEDWLVVSTNNFASEEDLAIRLESVGDKGGNAVLDLESMFTFDKDWGDVIGDGGDVEEDKVDEVSAKSGEIELVDVDATDITSDDFFSPIVDYDGILTASQVNEFGWGNITDADGIMMDDGDNDTLEIDEFNYAWGGAEISDSMDHNNTVALISTSLEGDRTDLHFTGNDSEIGDSDSITFDFRDYTEEGFFCLDFVGYGNNDYFEDMIIHGFEEDNYNSILDFTALEENQYSPPDQEDIDFDEIDSVGTVNDDEGQDWLVQYDASDGGQWLAIAIDGDELDLTNATVGSDDGNLTDNLSDLEEVDMSKGEEGGVGDPVGAPNSGSIKLVEVGYENLTEDDFILYT</sequence>
<proteinExistence type="predicted"/>
<keyword evidence="2" id="KW-0966">Cell projection</keyword>
<evidence type="ECO:0000256" key="1">
    <source>
        <dbReference type="SAM" id="MobiDB-lite"/>
    </source>
</evidence>
<keyword evidence="3" id="KW-1185">Reference proteome</keyword>
<dbReference type="OrthoDB" id="5173551at2"/>
<dbReference type="InterPro" id="IPR015943">
    <property type="entry name" value="WD40/YVTN_repeat-like_dom_sf"/>
</dbReference>
<reference evidence="2" key="1">
    <citation type="submission" date="2016-02" db="EMBL/GenBank/DDBJ databases">
        <title>Halorhodospira halochloris DSM-1059 complete genome, version 2.</title>
        <authorList>
            <person name="Tsukatani Y."/>
        </authorList>
    </citation>
    <scope>NUCLEOTIDE SEQUENCE</scope>
    <source>
        <strain evidence="2">DSM 1059</strain>
    </source>
</reference>
<feature type="region of interest" description="Disordered" evidence="1">
    <location>
        <begin position="149"/>
        <end position="168"/>
    </location>
</feature>
<keyword evidence="2" id="KW-0969">Cilium</keyword>
<gene>
    <name evidence="2" type="ORF">HH1059_12360</name>
</gene>
<dbReference type="Proteomes" id="UP000218890">
    <property type="component" value="Chromosome"/>
</dbReference>
<dbReference type="Gene3D" id="2.60.40.10">
    <property type="entry name" value="Immunoglobulins"/>
    <property type="match status" value="1"/>
</dbReference>
<dbReference type="SMART" id="SM00320">
    <property type="entry name" value="WD40"/>
    <property type="match status" value="3"/>
</dbReference>
<dbReference type="InterPro" id="IPR001680">
    <property type="entry name" value="WD40_rpt"/>
</dbReference>
<dbReference type="RefSeq" id="WP_096409287.1">
    <property type="nucleotide sequence ID" value="NZ_AP017372.2"/>
</dbReference>
<dbReference type="KEGG" id="hhk:HH1059_12360"/>
<organism evidence="2 3">
    <name type="scientific">Halorhodospira halochloris</name>
    <name type="common">Ectothiorhodospira halochloris</name>
    <dbReference type="NCBI Taxonomy" id="1052"/>
    <lineage>
        <taxon>Bacteria</taxon>
        <taxon>Pseudomonadati</taxon>
        <taxon>Pseudomonadota</taxon>
        <taxon>Gammaproteobacteria</taxon>
        <taxon>Chromatiales</taxon>
        <taxon>Ectothiorhodospiraceae</taxon>
        <taxon>Halorhodospira</taxon>
    </lineage>
</organism>
<name>A0A0X8X9M8_HALHR</name>
<dbReference type="InterPro" id="IPR013783">
    <property type="entry name" value="Ig-like_fold"/>
</dbReference>
<evidence type="ECO:0000313" key="3">
    <source>
        <dbReference type="Proteomes" id="UP000218890"/>
    </source>
</evidence>
<dbReference type="EMBL" id="AP017372">
    <property type="protein sequence ID" value="BAU57934.1"/>
    <property type="molecule type" value="Genomic_DNA"/>
</dbReference>
<protein>
    <submittedName>
        <fullName evidence="2">Flagellar hook-length control protein FliK</fullName>
    </submittedName>
</protein>
<keyword evidence="2" id="KW-0282">Flagellum</keyword>
<accession>A0A0X8X9M8</accession>